<gene>
    <name evidence="2" type="ORF">PV11_03848</name>
</gene>
<evidence type="ECO:0000313" key="3">
    <source>
        <dbReference type="Proteomes" id="UP000053599"/>
    </source>
</evidence>
<organism evidence="2 3">
    <name type="scientific">Exophiala sideris</name>
    <dbReference type="NCBI Taxonomy" id="1016849"/>
    <lineage>
        <taxon>Eukaryota</taxon>
        <taxon>Fungi</taxon>
        <taxon>Dikarya</taxon>
        <taxon>Ascomycota</taxon>
        <taxon>Pezizomycotina</taxon>
        <taxon>Eurotiomycetes</taxon>
        <taxon>Chaetothyriomycetidae</taxon>
        <taxon>Chaetothyriales</taxon>
        <taxon>Herpotrichiellaceae</taxon>
        <taxon>Exophiala</taxon>
    </lineage>
</organism>
<feature type="compositionally biased region" description="Pro residues" evidence="1">
    <location>
        <begin position="73"/>
        <end position="82"/>
    </location>
</feature>
<evidence type="ECO:0000313" key="2">
    <source>
        <dbReference type="EMBL" id="KIV81678.1"/>
    </source>
</evidence>
<dbReference type="Proteomes" id="UP000053599">
    <property type="component" value="Unassembled WGS sequence"/>
</dbReference>
<name>A0A0D1Z484_9EURO</name>
<protein>
    <submittedName>
        <fullName evidence="2">Uncharacterized protein</fullName>
    </submittedName>
</protein>
<feature type="compositionally biased region" description="Polar residues" evidence="1">
    <location>
        <begin position="106"/>
        <end position="144"/>
    </location>
</feature>
<feature type="region of interest" description="Disordered" evidence="1">
    <location>
        <begin position="63"/>
        <end position="88"/>
    </location>
</feature>
<dbReference type="EMBL" id="KN846952">
    <property type="protein sequence ID" value="KIV81678.1"/>
    <property type="molecule type" value="Genomic_DNA"/>
</dbReference>
<accession>A0A0D1Z484</accession>
<evidence type="ECO:0000256" key="1">
    <source>
        <dbReference type="SAM" id="MobiDB-lite"/>
    </source>
</evidence>
<dbReference type="AlphaFoldDB" id="A0A0D1Z484"/>
<dbReference type="HOGENOM" id="CLU_966555_0_0_1"/>
<feature type="region of interest" description="Disordered" evidence="1">
    <location>
        <begin position="101"/>
        <end position="149"/>
    </location>
</feature>
<proteinExistence type="predicted"/>
<sequence length="288" mass="32624">MESQGTNKHVYHERAGRPRLVPCPPCLPRALNVLQYQGDLFIISQLHREETILVQYRKELSAQSSTSNISQPNPAPPRPPNTPSGLQRLSTASTISAMNRHWTPYSRHSTPNPSTPRSILKNSPRNTNRASTPYSRHSTPNSSRQPYQQYQYPTPPVIVSQQDFDRTLNNVVQIESIIREVGTERGRNLHTVSNHTGLTMSCLKTRMAMYNAKLMEIAMLTISRGASSVPHQFQLSPEQAKAVVHSTIALSLCGMPLPQALEQAERNEYQQARQWEDYKSRLRRYASL</sequence>
<reference evidence="2 3" key="1">
    <citation type="submission" date="2015-01" db="EMBL/GenBank/DDBJ databases">
        <title>The Genome Sequence of Exophiala sideris CBS121828.</title>
        <authorList>
            <consortium name="The Broad Institute Genomics Platform"/>
            <person name="Cuomo C."/>
            <person name="de Hoog S."/>
            <person name="Gorbushina A."/>
            <person name="Stielow B."/>
            <person name="Teixiera M."/>
            <person name="Abouelleil A."/>
            <person name="Chapman S.B."/>
            <person name="Priest M."/>
            <person name="Young S.K."/>
            <person name="Wortman J."/>
            <person name="Nusbaum C."/>
            <person name="Birren B."/>
        </authorList>
    </citation>
    <scope>NUCLEOTIDE SEQUENCE [LARGE SCALE GENOMIC DNA]</scope>
    <source>
        <strain evidence="2 3">CBS 121828</strain>
    </source>
</reference>